<evidence type="ECO:0000313" key="3">
    <source>
        <dbReference type="Proteomes" id="UP000554482"/>
    </source>
</evidence>
<dbReference type="InterPro" id="IPR052408">
    <property type="entry name" value="Exonuclease_MUT-7-like"/>
</dbReference>
<dbReference type="InterPro" id="IPR036397">
    <property type="entry name" value="RNaseH_sf"/>
</dbReference>
<evidence type="ECO:0000313" key="2">
    <source>
        <dbReference type="EMBL" id="KAF5177518.1"/>
    </source>
</evidence>
<accession>A0A7J6UYN2</accession>
<dbReference type="GO" id="GO:0003676">
    <property type="term" value="F:nucleic acid binding"/>
    <property type="evidence" value="ECO:0007669"/>
    <property type="project" value="InterPro"/>
</dbReference>
<dbReference type="SUPFAM" id="SSF53098">
    <property type="entry name" value="Ribonuclease H-like"/>
    <property type="match status" value="1"/>
</dbReference>
<dbReference type="Gene3D" id="3.30.420.10">
    <property type="entry name" value="Ribonuclease H-like superfamily/Ribonuclease H"/>
    <property type="match status" value="1"/>
</dbReference>
<dbReference type="GO" id="GO:0016740">
    <property type="term" value="F:transferase activity"/>
    <property type="evidence" value="ECO:0007669"/>
    <property type="project" value="UniProtKB-KW"/>
</dbReference>
<dbReference type="PANTHER" id="PTHR47765:SF2">
    <property type="entry name" value="EXONUCLEASE MUT-7 HOMOLOG"/>
    <property type="match status" value="1"/>
</dbReference>
<dbReference type="InterPro" id="IPR002562">
    <property type="entry name" value="3'-5'_exonuclease_dom"/>
</dbReference>
<dbReference type="EMBL" id="JABWDY010041301">
    <property type="protein sequence ID" value="KAF5177518.1"/>
    <property type="molecule type" value="Genomic_DNA"/>
</dbReference>
<dbReference type="Proteomes" id="UP000554482">
    <property type="component" value="Unassembled WGS sequence"/>
</dbReference>
<dbReference type="InterPro" id="IPR012337">
    <property type="entry name" value="RNaseH-like_sf"/>
</dbReference>
<reference evidence="2 3" key="1">
    <citation type="submission" date="2020-06" db="EMBL/GenBank/DDBJ databases">
        <title>Transcriptomic and genomic resources for Thalictrum thalictroides and T. hernandezii: Facilitating candidate gene discovery in an emerging model plant lineage.</title>
        <authorList>
            <person name="Arias T."/>
            <person name="Riano-Pachon D.M."/>
            <person name="Di Stilio V.S."/>
        </authorList>
    </citation>
    <scope>NUCLEOTIDE SEQUENCE [LARGE SCALE GENOMIC DNA]</scope>
    <source>
        <strain evidence="3">cv. WT478/WT964</strain>
        <tissue evidence="2">Leaves</tissue>
    </source>
</reference>
<comment type="caution">
    <text evidence="2">The sequence shown here is derived from an EMBL/GenBank/DDBJ whole genome shotgun (WGS) entry which is preliminary data.</text>
</comment>
<dbReference type="GO" id="GO:0006139">
    <property type="term" value="P:nucleobase-containing compound metabolic process"/>
    <property type="evidence" value="ECO:0007669"/>
    <property type="project" value="InterPro"/>
</dbReference>
<dbReference type="PANTHER" id="PTHR47765">
    <property type="entry name" value="3'-5' EXONUCLEASE DOMAIN-CONTAINING PROTEIN"/>
    <property type="match status" value="1"/>
</dbReference>
<organism evidence="2 3">
    <name type="scientific">Thalictrum thalictroides</name>
    <name type="common">Rue-anemone</name>
    <name type="synonym">Anemone thalictroides</name>
    <dbReference type="NCBI Taxonomy" id="46969"/>
    <lineage>
        <taxon>Eukaryota</taxon>
        <taxon>Viridiplantae</taxon>
        <taxon>Streptophyta</taxon>
        <taxon>Embryophyta</taxon>
        <taxon>Tracheophyta</taxon>
        <taxon>Spermatophyta</taxon>
        <taxon>Magnoliopsida</taxon>
        <taxon>Ranunculales</taxon>
        <taxon>Ranunculaceae</taxon>
        <taxon>Thalictroideae</taxon>
        <taxon>Thalictrum</taxon>
    </lineage>
</organism>
<name>A0A7J6UYN2_THATH</name>
<sequence>MEDEKNENRTISLHTFSDMSRVSPTVFIYLLKESYVYGTQKATTKFRALQQQVLQILQNSPRPGPATFVVQCLYVLPLLGELYTEGFGHLILSSFRRLHNAQVDLSEAQSLAAQLVADIIGGDVIYGVPLLIKMLEAFDIRMTNIQKAISRREESDGNLEMAKAFIEAFISRLIQSESYTTAVTLMEHFSIHQPGQSFLEKMMQQNQFSAAEKWATFMGKAMLCAAVQKYIDMKLLRKAYKLIKANDLEQDFSEAYHMCKESALKRLAEKGCWDVAEFKTHGNKQLLEYLVYLAMEAGYTEKVDELCERYTLTGFVNIEESKVAPPKTRYLNIHELVAEDIIWVDDVDVLLNATSRIEASKVIGVDCEWKPNYIKGSKPNKVSIMQIASEKTAFIIDLLTLSVAEPVVLDNCLKRILHSPSILKLGYNLQCDLKQLSHSYEKMECFKHYEMLLDIQNVFKEPKGGLSGLSEKILGAGLNKTRRNSNWEQRPLSQNQVCNLLPYFLLIL</sequence>
<proteinExistence type="predicted"/>
<gene>
    <name evidence="2" type="ORF">FRX31_032895</name>
</gene>
<feature type="domain" description="3'-5' exonuclease" evidence="1">
    <location>
        <begin position="342"/>
        <end position="497"/>
    </location>
</feature>
<keyword evidence="3" id="KW-1185">Reference proteome</keyword>
<dbReference type="Pfam" id="PF01612">
    <property type="entry name" value="DNA_pol_A_exo1"/>
    <property type="match status" value="1"/>
</dbReference>
<evidence type="ECO:0000259" key="1">
    <source>
        <dbReference type="Pfam" id="PF01612"/>
    </source>
</evidence>
<dbReference type="AlphaFoldDB" id="A0A7J6UYN2"/>
<dbReference type="GO" id="GO:0008408">
    <property type="term" value="F:3'-5' exonuclease activity"/>
    <property type="evidence" value="ECO:0007669"/>
    <property type="project" value="InterPro"/>
</dbReference>
<protein>
    <submittedName>
        <fullName evidence="2">Polynucleotidyl transferase, ribonuclease H-like superfamily protein</fullName>
    </submittedName>
</protein>
<dbReference type="OrthoDB" id="10261556at2759"/>
<keyword evidence="2" id="KW-0808">Transferase</keyword>